<proteinExistence type="inferred from homology"/>
<comment type="caution">
    <text evidence="11">The sequence shown here is derived from an EMBL/GenBank/DDBJ whole genome shotgun (WGS) entry which is preliminary data.</text>
</comment>
<evidence type="ECO:0000256" key="7">
    <source>
        <dbReference type="ARBA" id="ARBA00023136"/>
    </source>
</evidence>
<gene>
    <name evidence="11" type="ORF">HJC23_003207</name>
</gene>
<dbReference type="PANTHER" id="PTHR11453:SF127">
    <property type="entry name" value="SOLUTE CARRIER FAMILY 4 MEMBER 11"/>
    <property type="match status" value="1"/>
</dbReference>
<dbReference type="FunFam" id="1.10.287.570:FF:000001">
    <property type="entry name" value="Anion exchange protein"/>
    <property type="match status" value="1"/>
</dbReference>
<reference evidence="11 12" key="1">
    <citation type="journal article" date="2020" name="G3 (Bethesda)">
        <title>Improved Reference Genome for Cyclotella cryptica CCMP332, a Model for Cell Wall Morphogenesis, Salinity Adaptation, and Lipid Production in Diatoms (Bacillariophyta).</title>
        <authorList>
            <person name="Roberts W.R."/>
            <person name="Downey K.M."/>
            <person name="Ruck E.C."/>
            <person name="Traller J.C."/>
            <person name="Alverson A.J."/>
        </authorList>
    </citation>
    <scope>NUCLEOTIDE SEQUENCE [LARGE SCALE GENOMIC DNA]</scope>
    <source>
        <strain evidence="11 12">CCMP332</strain>
    </source>
</reference>
<feature type="chain" id="PRO_5044867452" description="Bicarbonate transporter-like transmembrane domain-containing protein" evidence="9">
    <location>
        <begin position="24"/>
        <end position="577"/>
    </location>
</feature>
<evidence type="ECO:0000256" key="1">
    <source>
        <dbReference type="ARBA" id="ARBA00004651"/>
    </source>
</evidence>
<evidence type="ECO:0000256" key="4">
    <source>
        <dbReference type="ARBA" id="ARBA00022475"/>
    </source>
</evidence>
<feature type="transmembrane region" description="Helical" evidence="8">
    <location>
        <begin position="519"/>
        <end position="536"/>
    </location>
</feature>
<keyword evidence="3" id="KW-0813">Transport</keyword>
<keyword evidence="12" id="KW-1185">Reference proteome</keyword>
<dbReference type="InterPro" id="IPR003020">
    <property type="entry name" value="HCO3_transpt_euk"/>
</dbReference>
<evidence type="ECO:0000256" key="3">
    <source>
        <dbReference type="ARBA" id="ARBA00022448"/>
    </source>
</evidence>
<feature type="transmembrane region" description="Helical" evidence="8">
    <location>
        <begin position="136"/>
        <end position="156"/>
    </location>
</feature>
<protein>
    <recommendedName>
        <fullName evidence="10">Bicarbonate transporter-like transmembrane domain-containing protein</fullName>
    </recommendedName>
</protein>
<dbReference type="Pfam" id="PF00955">
    <property type="entry name" value="HCO3_cotransp"/>
    <property type="match status" value="2"/>
</dbReference>
<keyword evidence="9" id="KW-0732">Signal</keyword>
<feature type="transmembrane region" description="Helical" evidence="8">
    <location>
        <begin position="471"/>
        <end position="488"/>
    </location>
</feature>
<dbReference type="Proteomes" id="UP001516023">
    <property type="component" value="Unassembled WGS sequence"/>
</dbReference>
<evidence type="ECO:0000313" key="12">
    <source>
        <dbReference type="Proteomes" id="UP001516023"/>
    </source>
</evidence>
<dbReference type="EMBL" id="JABMIG020000202">
    <property type="protein sequence ID" value="KAL3786090.1"/>
    <property type="molecule type" value="Genomic_DNA"/>
</dbReference>
<evidence type="ECO:0000256" key="9">
    <source>
        <dbReference type="SAM" id="SignalP"/>
    </source>
</evidence>
<dbReference type="Gene3D" id="1.10.287.570">
    <property type="entry name" value="Helical hairpin bin"/>
    <property type="match status" value="1"/>
</dbReference>
<evidence type="ECO:0000256" key="2">
    <source>
        <dbReference type="ARBA" id="ARBA00010993"/>
    </source>
</evidence>
<dbReference type="PANTHER" id="PTHR11453">
    <property type="entry name" value="ANION EXCHANGE PROTEIN"/>
    <property type="match status" value="1"/>
</dbReference>
<accession>A0ABD3PHY5</accession>
<feature type="transmembrane region" description="Helical" evidence="8">
    <location>
        <begin position="162"/>
        <end position="181"/>
    </location>
</feature>
<feature type="transmembrane region" description="Helical" evidence="8">
    <location>
        <begin position="346"/>
        <end position="364"/>
    </location>
</feature>
<feature type="domain" description="Bicarbonate transporter-like transmembrane" evidence="10">
    <location>
        <begin position="257"/>
        <end position="576"/>
    </location>
</feature>
<feature type="domain" description="Bicarbonate transporter-like transmembrane" evidence="10">
    <location>
        <begin position="80"/>
        <end position="248"/>
    </location>
</feature>
<feature type="transmembrane region" description="Helical" evidence="8">
    <location>
        <begin position="253"/>
        <end position="270"/>
    </location>
</feature>
<sequence>MSFTHRLAAAACFLLVNSQDTASFSFAPSVTRHHALSRPKLHCVSSSRVKRPHTLSMSTTAAAATIDESNDKDPPIFEPIFKGISRDYGMRLPHYMSDITDGLNTQCLAAILFLFFACLAPAVGFGALFGTATKGAIGTIEMVSSTALCGVIYALFSGQPLTIIGSTGPVLAFVAALFKLAEAQNLPFLPLYAWTGIWTSGILFLSSITSASNLVKYLTRFTDEIFSTLISVIFVVEAAQNIGKSFTNPASSFTKGLLTLIVAVSTYFTANTLRGLRSTVYFTKGVRKNVSNFGPTIGVVAGALIARWARLSQGAAATLPALSIPSTFATTSGRPWRIPLMELPVWARWASALPALMAVVLLFLDQNITVRLVNNPQYCMEKGRRKNNMLDGMHADMLVISILTFFTSLVGLPWLVAATVRSISHVRALSIFDSAGKLKSTIEQRITGLSIHSLIGACVLFDGPRSILTQIPTPVLMGLFLFLGTSALPGNEMWERMKEILKDSSIAPKERWSAVPRKISILFTAIQMACLGAMVYVKESPIGVLFPVVIAMLAPLRFYLEKSGVVKKEYMDILDEE</sequence>
<feature type="transmembrane region" description="Helical" evidence="8">
    <location>
        <begin position="108"/>
        <end position="129"/>
    </location>
</feature>
<evidence type="ECO:0000256" key="5">
    <source>
        <dbReference type="ARBA" id="ARBA00022692"/>
    </source>
</evidence>
<evidence type="ECO:0000313" key="11">
    <source>
        <dbReference type="EMBL" id="KAL3786090.1"/>
    </source>
</evidence>
<feature type="signal peptide" evidence="9">
    <location>
        <begin position="1"/>
        <end position="23"/>
    </location>
</feature>
<feature type="transmembrane region" description="Helical" evidence="8">
    <location>
        <begin position="542"/>
        <end position="560"/>
    </location>
</feature>
<organism evidence="11 12">
    <name type="scientific">Cyclotella cryptica</name>
    <dbReference type="NCBI Taxonomy" id="29204"/>
    <lineage>
        <taxon>Eukaryota</taxon>
        <taxon>Sar</taxon>
        <taxon>Stramenopiles</taxon>
        <taxon>Ochrophyta</taxon>
        <taxon>Bacillariophyta</taxon>
        <taxon>Coscinodiscophyceae</taxon>
        <taxon>Thalassiosirophycidae</taxon>
        <taxon>Stephanodiscales</taxon>
        <taxon>Stephanodiscaceae</taxon>
        <taxon>Cyclotella</taxon>
    </lineage>
</organism>
<dbReference type="PRINTS" id="PR01231">
    <property type="entry name" value="HCO3TRNSPORT"/>
</dbReference>
<name>A0ABD3PHY5_9STRA</name>
<comment type="similarity">
    <text evidence="2">Belongs to the anion exchanger (TC 2.A.31) family.</text>
</comment>
<feature type="transmembrane region" description="Helical" evidence="8">
    <location>
        <begin position="395"/>
        <end position="416"/>
    </location>
</feature>
<keyword evidence="4" id="KW-1003">Cell membrane</keyword>
<dbReference type="InterPro" id="IPR011531">
    <property type="entry name" value="HCO3_transpt-like_TM_dom"/>
</dbReference>
<dbReference type="AlphaFoldDB" id="A0ABD3PHY5"/>
<feature type="transmembrane region" description="Helical" evidence="8">
    <location>
        <begin position="188"/>
        <end position="208"/>
    </location>
</feature>
<feature type="transmembrane region" description="Helical" evidence="8">
    <location>
        <begin position="290"/>
        <end position="309"/>
    </location>
</feature>
<comment type="subcellular location">
    <subcellularLocation>
        <location evidence="1">Cell membrane</location>
        <topology evidence="1">Multi-pass membrane protein</topology>
    </subcellularLocation>
</comment>
<evidence type="ECO:0000256" key="8">
    <source>
        <dbReference type="SAM" id="Phobius"/>
    </source>
</evidence>
<keyword evidence="6 8" id="KW-1133">Transmembrane helix</keyword>
<dbReference type="GO" id="GO:0005886">
    <property type="term" value="C:plasma membrane"/>
    <property type="evidence" value="ECO:0007669"/>
    <property type="project" value="UniProtKB-SubCell"/>
</dbReference>
<keyword evidence="7 8" id="KW-0472">Membrane</keyword>
<evidence type="ECO:0000256" key="6">
    <source>
        <dbReference type="ARBA" id="ARBA00022989"/>
    </source>
</evidence>
<keyword evidence="5 8" id="KW-0812">Transmembrane</keyword>
<evidence type="ECO:0000259" key="10">
    <source>
        <dbReference type="Pfam" id="PF00955"/>
    </source>
</evidence>